<sequence length="610" mass="65490">MMLRDLFPLRWSAATGTPHANGTLTPGSDGAQAGTGCDRPPEDPLQAILDRQEIHTVFQPILDLRSGHVAGHEALARGPRGPLESPGALFQAAEASGRTVDLDLLCIRTALAVRGALGGGTGRLLLNVHPLTVRDPERLLETLLSAVRGAGVKPRHVVLEITERAAGATGESFRSVVGRLRQRGFKIAVDDLGAGYSNLATVASLHPDLIKLDRSLIRDVHRDDTRRKVVQALVELAHRMSAQVVAEGIEALPELEHLVDLGVDLGQGFLVGRPALEPGEPEARVVDAVRRRAVTGNKAGQDITLGEVAVQVPTVSRVARLADVLPLLERPDSDGVLVVTDPDGRPEGILVRHQVFQRLGSQYGYAVFMHRPVDLVVEEAPVMQAGTPLVAVAQSVAARREQLDDYVLVVDAAGRFQGVLSSRRLLDRIAQIHIDIAKHANPLTGLPGNLRIEAELGRRIQAGEPMTVIYADIDRFKLINDCLGFAYGDQVIRILGQILQDAVAAVGTPDDFVGHIGGDDFIVITRSADAERLCRWIAGRFDAAVGSNRGAPGSDAPVPTVSLAVVSNLDHPFGSVLELARIAAVAKRRAKERRVRTSSTEREDLNDLPV</sequence>
<dbReference type="Proteomes" id="UP001163687">
    <property type="component" value="Chromosome"/>
</dbReference>
<dbReference type="InterPro" id="IPR029787">
    <property type="entry name" value="Nucleotide_cyclase"/>
</dbReference>
<dbReference type="InterPro" id="IPR043128">
    <property type="entry name" value="Rev_trsase/Diguanyl_cyclase"/>
</dbReference>
<name>A0AA35CK07_9FIRM</name>
<proteinExistence type="predicted"/>
<dbReference type="Gene3D" id="3.10.580.10">
    <property type="entry name" value="CBS-domain"/>
    <property type="match status" value="1"/>
</dbReference>
<dbReference type="PANTHER" id="PTHR33121">
    <property type="entry name" value="CYCLIC DI-GMP PHOSPHODIESTERASE PDEF"/>
    <property type="match status" value="1"/>
</dbReference>
<dbReference type="InterPro" id="IPR035919">
    <property type="entry name" value="EAL_sf"/>
</dbReference>
<dbReference type="SMART" id="SM00267">
    <property type="entry name" value="GGDEF"/>
    <property type="match status" value="1"/>
</dbReference>
<dbReference type="AlphaFoldDB" id="A0AA35CK07"/>
<organism evidence="4 5">
    <name type="scientific">Caldinitratiruptor microaerophilus</name>
    <dbReference type="NCBI Taxonomy" id="671077"/>
    <lineage>
        <taxon>Bacteria</taxon>
        <taxon>Bacillati</taxon>
        <taxon>Bacillota</taxon>
        <taxon>Clostridia</taxon>
        <taxon>Eubacteriales</taxon>
        <taxon>Symbiobacteriaceae</taxon>
        <taxon>Caldinitratiruptor</taxon>
    </lineage>
</organism>
<dbReference type="PANTHER" id="PTHR33121:SF76">
    <property type="entry name" value="SIGNALING PROTEIN"/>
    <property type="match status" value="1"/>
</dbReference>
<feature type="domain" description="EAL" evidence="2">
    <location>
        <begin position="38"/>
        <end position="288"/>
    </location>
</feature>
<reference evidence="4" key="1">
    <citation type="submission" date="2022-03" db="EMBL/GenBank/DDBJ databases">
        <title>Complete genome sequence of Caldinitratiruptor microaerophilus.</title>
        <authorList>
            <person name="Mukaiyama R."/>
            <person name="Nishiyama T."/>
            <person name="Ueda K."/>
        </authorList>
    </citation>
    <scope>NUCLEOTIDE SEQUENCE</scope>
    <source>
        <strain evidence="4">JCM 16183</strain>
    </source>
</reference>
<dbReference type="InterPro" id="IPR000160">
    <property type="entry name" value="GGDEF_dom"/>
</dbReference>
<dbReference type="Pfam" id="PF00563">
    <property type="entry name" value="EAL"/>
    <property type="match status" value="1"/>
</dbReference>
<evidence type="ECO:0000259" key="2">
    <source>
        <dbReference type="PROSITE" id="PS50883"/>
    </source>
</evidence>
<dbReference type="GO" id="GO:0071111">
    <property type="term" value="F:cyclic-guanylate-specific phosphodiesterase activity"/>
    <property type="evidence" value="ECO:0007669"/>
    <property type="project" value="InterPro"/>
</dbReference>
<evidence type="ECO:0000313" key="5">
    <source>
        <dbReference type="Proteomes" id="UP001163687"/>
    </source>
</evidence>
<dbReference type="Gene3D" id="3.20.20.450">
    <property type="entry name" value="EAL domain"/>
    <property type="match status" value="1"/>
</dbReference>
<dbReference type="Gene3D" id="3.30.70.270">
    <property type="match status" value="1"/>
</dbReference>
<gene>
    <name evidence="4" type="ORF">caldi_17950</name>
</gene>
<dbReference type="EMBL" id="AP025628">
    <property type="protein sequence ID" value="BDG60705.1"/>
    <property type="molecule type" value="Genomic_DNA"/>
</dbReference>
<dbReference type="SUPFAM" id="SSF55073">
    <property type="entry name" value="Nucleotide cyclase"/>
    <property type="match status" value="1"/>
</dbReference>
<dbReference type="KEGG" id="cmic:caldi_17950"/>
<protein>
    <recommendedName>
        <fullName evidence="6">Diguanylate cyclase/phosphodiesterase</fullName>
    </recommendedName>
</protein>
<dbReference type="InterPro" id="IPR001633">
    <property type="entry name" value="EAL_dom"/>
</dbReference>
<dbReference type="NCBIfam" id="TIGR00254">
    <property type="entry name" value="GGDEF"/>
    <property type="match status" value="1"/>
</dbReference>
<dbReference type="PROSITE" id="PS50887">
    <property type="entry name" value="GGDEF"/>
    <property type="match status" value="1"/>
</dbReference>
<keyword evidence="5" id="KW-1185">Reference proteome</keyword>
<dbReference type="CDD" id="cd01949">
    <property type="entry name" value="GGDEF"/>
    <property type="match status" value="1"/>
</dbReference>
<dbReference type="RefSeq" id="WP_264841406.1">
    <property type="nucleotide sequence ID" value="NZ_AP025628.1"/>
</dbReference>
<accession>A0AA35CK07</accession>
<evidence type="ECO:0000313" key="4">
    <source>
        <dbReference type="EMBL" id="BDG60705.1"/>
    </source>
</evidence>
<feature type="region of interest" description="Disordered" evidence="1">
    <location>
        <begin position="15"/>
        <end position="43"/>
    </location>
</feature>
<dbReference type="CDD" id="cd01948">
    <property type="entry name" value="EAL"/>
    <property type="match status" value="1"/>
</dbReference>
<dbReference type="InterPro" id="IPR050706">
    <property type="entry name" value="Cyclic-di-GMP_PDE-like"/>
</dbReference>
<dbReference type="SUPFAM" id="SSF141868">
    <property type="entry name" value="EAL domain-like"/>
    <property type="match status" value="1"/>
</dbReference>
<evidence type="ECO:0008006" key="6">
    <source>
        <dbReference type="Google" id="ProtNLM"/>
    </source>
</evidence>
<evidence type="ECO:0000259" key="3">
    <source>
        <dbReference type="PROSITE" id="PS50887"/>
    </source>
</evidence>
<dbReference type="SMART" id="SM00052">
    <property type="entry name" value="EAL"/>
    <property type="match status" value="1"/>
</dbReference>
<feature type="compositionally biased region" description="Polar residues" evidence="1">
    <location>
        <begin position="15"/>
        <end position="26"/>
    </location>
</feature>
<dbReference type="SUPFAM" id="SSF54631">
    <property type="entry name" value="CBS-domain pair"/>
    <property type="match status" value="1"/>
</dbReference>
<dbReference type="InterPro" id="IPR046342">
    <property type="entry name" value="CBS_dom_sf"/>
</dbReference>
<dbReference type="PROSITE" id="PS50883">
    <property type="entry name" value="EAL"/>
    <property type="match status" value="1"/>
</dbReference>
<feature type="domain" description="GGDEF" evidence="3">
    <location>
        <begin position="464"/>
        <end position="600"/>
    </location>
</feature>
<dbReference type="Pfam" id="PF00990">
    <property type="entry name" value="GGDEF"/>
    <property type="match status" value="1"/>
</dbReference>
<evidence type="ECO:0000256" key="1">
    <source>
        <dbReference type="SAM" id="MobiDB-lite"/>
    </source>
</evidence>